<reference evidence="2" key="1">
    <citation type="journal article" date="2024" name="Front. Bioeng. Biotechnol.">
        <title>Genome-scale model development and genomic sequencing of the oleaginous clade Lipomyces.</title>
        <authorList>
            <person name="Czajka J.J."/>
            <person name="Han Y."/>
            <person name="Kim J."/>
            <person name="Mondo S.J."/>
            <person name="Hofstad B.A."/>
            <person name="Robles A."/>
            <person name="Haridas S."/>
            <person name="Riley R."/>
            <person name="LaButti K."/>
            <person name="Pangilinan J."/>
            <person name="Andreopoulos W."/>
            <person name="Lipzen A."/>
            <person name="Yan J."/>
            <person name="Wang M."/>
            <person name="Ng V."/>
            <person name="Grigoriev I.V."/>
            <person name="Spatafora J.W."/>
            <person name="Magnuson J.K."/>
            <person name="Baker S.E."/>
            <person name="Pomraning K.R."/>
        </authorList>
    </citation>
    <scope>NUCLEOTIDE SEQUENCE [LARGE SCALE GENOMIC DNA]</scope>
    <source>
        <strain evidence="2">CBS 7786</strain>
    </source>
</reference>
<comment type="caution">
    <text evidence="1">The sequence shown here is derived from an EMBL/GenBank/DDBJ whole genome shotgun (WGS) entry which is preliminary data.</text>
</comment>
<dbReference type="Proteomes" id="UP001433508">
    <property type="component" value="Unassembled WGS sequence"/>
</dbReference>
<dbReference type="EMBL" id="MU971407">
    <property type="protein sequence ID" value="KAK9235701.1"/>
    <property type="molecule type" value="Genomic_DNA"/>
</dbReference>
<organism evidence="1 2">
    <name type="scientific">Lipomyces kononenkoae</name>
    <name type="common">Yeast</name>
    <dbReference type="NCBI Taxonomy" id="34357"/>
    <lineage>
        <taxon>Eukaryota</taxon>
        <taxon>Fungi</taxon>
        <taxon>Dikarya</taxon>
        <taxon>Ascomycota</taxon>
        <taxon>Saccharomycotina</taxon>
        <taxon>Lipomycetes</taxon>
        <taxon>Lipomycetales</taxon>
        <taxon>Lipomycetaceae</taxon>
        <taxon>Lipomyces</taxon>
    </lineage>
</organism>
<sequence>MDEEMEDSIEVIFPSSEFPYDKQLLNYLSIQRNKLDGYLFFDLLATGIAAVSDAQDLYPPRDPTALQDLYDRIAASQADILKKHCLLYYILKDYGPERASGYVDSVLLPDAHKKLIDGVYAFDRFQFQEAMKNLTHPSVRLQFTEKILRTLLNHCDNGPQYIRIYVAVTNQVLDTREATTMYLDALSRVSIFSALEFVRTMPPGERAESYSMLIDFSLSHGPNSSAYQIANLPLTEDEEKIIIPYLGSRPDPTSKNALIVRELHRGHVDNAQKVAKSINRQISLGTGKDKQWVAMAQKLKRNPGQLL</sequence>
<evidence type="ECO:0000313" key="2">
    <source>
        <dbReference type="Proteomes" id="UP001433508"/>
    </source>
</evidence>
<evidence type="ECO:0000313" key="1">
    <source>
        <dbReference type="EMBL" id="KAK9235701.1"/>
    </source>
</evidence>
<accession>A0ACC3SWE2</accession>
<proteinExistence type="predicted"/>
<protein>
    <submittedName>
        <fullName evidence="1">Nuclear pore complex assembly-domain-containing protein</fullName>
    </submittedName>
</protein>
<gene>
    <name evidence="1" type="ORF">V1525DRAFT_451884</name>
</gene>
<keyword evidence="2" id="KW-1185">Reference proteome</keyword>
<name>A0ACC3SWE2_LIPKO</name>